<comment type="caution">
    <text evidence="2">The sequence shown here is derived from an EMBL/GenBank/DDBJ whole genome shotgun (WGS) entry which is preliminary data.</text>
</comment>
<evidence type="ECO:0000313" key="2">
    <source>
        <dbReference type="EMBL" id="MEQ2232840.1"/>
    </source>
</evidence>
<evidence type="ECO:0000313" key="3">
    <source>
        <dbReference type="Proteomes" id="UP001482620"/>
    </source>
</evidence>
<dbReference type="Proteomes" id="UP001482620">
    <property type="component" value="Unassembled WGS sequence"/>
</dbReference>
<dbReference type="EMBL" id="JAHRIQ010036124">
    <property type="protein sequence ID" value="MEQ2232840.1"/>
    <property type="molecule type" value="Genomic_DNA"/>
</dbReference>
<keyword evidence="3" id="KW-1185">Reference proteome</keyword>
<feature type="compositionally biased region" description="Polar residues" evidence="1">
    <location>
        <begin position="81"/>
        <end position="91"/>
    </location>
</feature>
<organism evidence="2 3">
    <name type="scientific">Ilyodon furcidens</name>
    <name type="common">goldbreast splitfin</name>
    <dbReference type="NCBI Taxonomy" id="33524"/>
    <lineage>
        <taxon>Eukaryota</taxon>
        <taxon>Metazoa</taxon>
        <taxon>Chordata</taxon>
        <taxon>Craniata</taxon>
        <taxon>Vertebrata</taxon>
        <taxon>Euteleostomi</taxon>
        <taxon>Actinopterygii</taxon>
        <taxon>Neopterygii</taxon>
        <taxon>Teleostei</taxon>
        <taxon>Neoteleostei</taxon>
        <taxon>Acanthomorphata</taxon>
        <taxon>Ovalentaria</taxon>
        <taxon>Atherinomorphae</taxon>
        <taxon>Cyprinodontiformes</taxon>
        <taxon>Goodeidae</taxon>
        <taxon>Ilyodon</taxon>
    </lineage>
</organism>
<feature type="region of interest" description="Disordered" evidence="1">
    <location>
        <begin position="72"/>
        <end position="110"/>
    </location>
</feature>
<reference evidence="2 3" key="1">
    <citation type="submission" date="2021-06" db="EMBL/GenBank/DDBJ databases">
        <authorList>
            <person name="Palmer J.M."/>
        </authorList>
    </citation>
    <scope>NUCLEOTIDE SEQUENCE [LARGE SCALE GENOMIC DNA]</scope>
    <source>
        <strain evidence="3">if_2019</strain>
        <tissue evidence="2">Muscle</tissue>
    </source>
</reference>
<proteinExistence type="predicted"/>
<accession>A0ABV0TIZ6</accession>
<protein>
    <submittedName>
        <fullName evidence="2">Uncharacterized protein</fullName>
    </submittedName>
</protein>
<name>A0ABV0TIZ6_9TELE</name>
<gene>
    <name evidence="2" type="ORF">ILYODFUR_015552</name>
</gene>
<evidence type="ECO:0000256" key="1">
    <source>
        <dbReference type="SAM" id="MobiDB-lite"/>
    </source>
</evidence>
<sequence>MIVKNLHGVENFTKRRNAVVSLKSRYPGAHWELSIPKGQILEYVHFLCPKTKPMILRKLLEERLPHAEHFCASCPSSSSSLKNTPQHPSAHSSSSGGSNKVQLRRGVAPI</sequence>